<evidence type="ECO:0008006" key="3">
    <source>
        <dbReference type="Google" id="ProtNLM"/>
    </source>
</evidence>
<dbReference type="AlphaFoldDB" id="A0A200Q8I1"/>
<sequence length="184" mass="20522">MGGGSCSTEVTTEETKVDCQMCGLDGHTGIECPWVYTRCRKPGCNGSRKLLRSTQPNSVGRRFLTCQKSTCKQFQWLEEALSLVVFSPPQSYYVDGCFGCGDTNHWINACPWRNTPCSVSNCDGCRKLSISGTLHNYGIPYLKCPKCNTFEWMSDVLAASKSSEVELNLDEVCKFVMKKLNIKN</sequence>
<evidence type="ECO:0000313" key="1">
    <source>
        <dbReference type="EMBL" id="OVA06801.1"/>
    </source>
</evidence>
<accession>A0A200Q8I1</accession>
<dbReference type="Proteomes" id="UP000195402">
    <property type="component" value="Unassembled WGS sequence"/>
</dbReference>
<evidence type="ECO:0000313" key="2">
    <source>
        <dbReference type="Proteomes" id="UP000195402"/>
    </source>
</evidence>
<organism evidence="1 2">
    <name type="scientific">Macleaya cordata</name>
    <name type="common">Five-seeded plume-poppy</name>
    <name type="synonym">Bocconia cordata</name>
    <dbReference type="NCBI Taxonomy" id="56857"/>
    <lineage>
        <taxon>Eukaryota</taxon>
        <taxon>Viridiplantae</taxon>
        <taxon>Streptophyta</taxon>
        <taxon>Embryophyta</taxon>
        <taxon>Tracheophyta</taxon>
        <taxon>Spermatophyta</taxon>
        <taxon>Magnoliopsida</taxon>
        <taxon>Ranunculales</taxon>
        <taxon>Papaveraceae</taxon>
        <taxon>Papaveroideae</taxon>
        <taxon>Macleaya</taxon>
    </lineage>
</organism>
<dbReference type="InParanoid" id="A0A200Q8I1"/>
<dbReference type="EMBL" id="MVGT01002716">
    <property type="protein sequence ID" value="OVA06801.1"/>
    <property type="molecule type" value="Genomic_DNA"/>
</dbReference>
<name>A0A200Q8I1_MACCD</name>
<keyword evidence="2" id="KW-1185">Reference proteome</keyword>
<reference evidence="1 2" key="1">
    <citation type="journal article" date="2017" name="Mol. Plant">
        <title>The Genome of Medicinal Plant Macleaya cordata Provides New Insights into Benzylisoquinoline Alkaloids Metabolism.</title>
        <authorList>
            <person name="Liu X."/>
            <person name="Liu Y."/>
            <person name="Huang P."/>
            <person name="Ma Y."/>
            <person name="Qing Z."/>
            <person name="Tang Q."/>
            <person name="Cao H."/>
            <person name="Cheng P."/>
            <person name="Zheng Y."/>
            <person name="Yuan Z."/>
            <person name="Zhou Y."/>
            <person name="Liu J."/>
            <person name="Tang Z."/>
            <person name="Zhuo Y."/>
            <person name="Zhang Y."/>
            <person name="Yu L."/>
            <person name="Huang J."/>
            <person name="Yang P."/>
            <person name="Peng Q."/>
            <person name="Zhang J."/>
            <person name="Jiang W."/>
            <person name="Zhang Z."/>
            <person name="Lin K."/>
            <person name="Ro D.K."/>
            <person name="Chen X."/>
            <person name="Xiong X."/>
            <person name="Shang Y."/>
            <person name="Huang S."/>
            <person name="Zeng J."/>
        </authorList>
    </citation>
    <scope>NUCLEOTIDE SEQUENCE [LARGE SCALE GENOMIC DNA]</scope>
    <source>
        <strain evidence="2">cv. BLH2017</strain>
        <tissue evidence="1">Root</tissue>
    </source>
</reference>
<dbReference type="OrthoDB" id="407442at2759"/>
<proteinExistence type="predicted"/>
<protein>
    <recommendedName>
        <fullName evidence="3">Zinc finger protein</fullName>
    </recommendedName>
</protein>
<gene>
    <name evidence="1" type="ORF">BVC80_8721g13</name>
</gene>
<comment type="caution">
    <text evidence="1">The sequence shown here is derived from an EMBL/GenBank/DDBJ whole genome shotgun (WGS) entry which is preliminary data.</text>
</comment>